<evidence type="ECO:0000313" key="1">
    <source>
        <dbReference type="EMBL" id="KAJ1156648.1"/>
    </source>
</evidence>
<evidence type="ECO:0000313" key="2">
    <source>
        <dbReference type="Proteomes" id="UP001066276"/>
    </source>
</evidence>
<dbReference type="EMBL" id="JANPWB010000009">
    <property type="protein sequence ID" value="KAJ1156648.1"/>
    <property type="molecule type" value="Genomic_DNA"/>
</dbReference>
<dbReference type="AlphaFoldDB" id="A0AAV7S0T7"/>
<feature type="non-terminal residue" evidence="1">
    <location>
        <position position="1"/>
    </location>
</feature>
<proteinExistence type="predicted"/>
<feature type="non-terminal residue" evidence="1">
    <location>
        <position position="91"/>
    </location>
</feature>
<organism evidence="1 2">
    <name type="scientific">Pleurodeles waltl</name>
    <name type="common">Iberian ribbed newt</name>
    <dbReference type="NCBI Taxonomy" id="8319"/>
    <lineage>
        <taxon>Eukaryota</taxon>
        <taxon>Metazoa</taxon>
        <taxon>Chordata</taxon>
        <taxon>Craniata</taxon>
        <taxon>Vertebrata</taxon>
        <taxon>Euteleostomi</taxon>
        <taxon>Amphibia</taxon>
        <taxon>Batrachia</taxon>
        <taxon>Caudata</taxon>
        <taxon>Salamandroidea</taxon>
        <taxon>Salamandridae</taxon>
        <taxon>Pleurodelinae</taxon>
        <taxon>Pleurodeles</taxon>
    </lineage>
</organism>
<protein>
    <submittedName>
        <fullName evidence="1">Uncharacterized protein</fullName>
    </submittedName>
</protein>
<dbReference type="Proteomes" id="UP001066276">
    <property type="component" value="Chromosome 5"/>
</dbReference>
<reference evidence="1" key="1">
    <citation type="journal article" date="2022" name="bioRxiv">
        <title>Sequencing and chromosome-scale assembly of the giantPleurodeles waltlgenome.</title>
        <authorList>
            <person name="Brown T."/>
            <person name="Elewa A."/>
            <person name="Iarovenko S."/>
            <person name="Subramanian E."/>
            <person name="Araus A.J."/>
            <person name="Petzold A."/>
            <person name="Susuki M."/>
            <person name="Suzuki K.-i.T."/>
            <person name="Hayashi T."/>
            <person name="Toyoda A."/>
            <person name="Oliveira C."/>
            <person name="Osipova E."/>
            <person name="Leigh N.D."/>
            <person name="Simon A."/>
            <person name="Yun M.H."/>
        </authorList>
    </citation>
    <scope>NUCLEOTIDE SEQUENCE</scope>
    <source>
        <strain evidence="1">20211129_DDA</strain>
        <tissue evidence="1">Liver</tissue>
    </source>
</reference>
<name>A0AAV7S0T7_PLEWA</name>
<comment type="caution">
    <text evidence="1">The sequence shown here is derived from an EMBL/GenBank/DDBJ whole genome shotgun (WGS) entry which is preliminary data.</text>
</comment>
<sequence length="91" mass="10138">ADLQGFHIAEMDMNTLDILQVTETRERECLLSAIYQDLHPTDTVSQSLDKLLTSIGSHDIETLTAALAKINSQSFAPHDEHSVCEHVPHQD</sequence>
<gene>
    <name evidence="1" type="ORF">NDU88_009366</name>
</gene>
<keyword evidence="2" id="KW-1185">Reference proteome</keyword>
<accession>A0AAV7S0T7</accession>